<name>A0A6A6WJK0_9PEZI</name>
<dbReference type="GeneID" id="54490207"/>
<keyword evidence="1" id="KW-0812">Transmembrane</keyword>
<protein>
    <recommendedName>
        <fullName evidence="4">DUF2306 domain-containing protein</fullName>
    </recommendedName>
</protein>
<feature type="transmembrane region" description="Helical" evidence="1">
    <location>
        <begin position="192"/>
        <end position="216"/>
    </location>
</feature>
<dbReference type="RefSeq" id="XP_033604905.1">
    <property type="nucleotide sequence ID" value="XM_033749153.1"/>
</dbReference>
<feature type="transmembrane region" description="Helical" evidence="1">
    <location>
        <begin position="96"/>
        <end position="118"/>
    </location>
</feature>
<proteinExistence type="predicted"/>
<reference evidence="2" key="1">
    <citation type="journal article" date="2020" name="Stud. Mycol.">
        <title>101 Dothideomycetes genomes: a test case for predicting lifestyles and emergence of pathogens.</title>
        <authorList>
            <person name="Haridas S."/>
            <person name="Albert R."/>
            <person name="Binder M."/>
            <person name="Bloem J."/>
            <person name="Labutti K."/>
            <person name="Salamov A."/>
            <person name="Andreopoulos B."/>
            <person name="Baker S."/>
            <person name="Barry K."/>
            <person name="Bills G."/>
            <person name="Bluhm B."/>
            <person name="Cannon C."/>
            <person name="Castanera R."/>
            <person name="Culley D."/>
            <person name="Daum C."/>
            <person name="Ezra D."/>
            <person name="Gonzalez J."/>
            <person name="Henrissat B."/>
            <person name="Kuo A."/>
            <person name="Liang C."/>
            <person name="Lipzen A."/>
            <person name="Lutzoni F."/>
            <person name="Magnuson J."/>
            <person name="Mondo S."/>
            <person name="Nolan M."/>
            <person name="Ohm R."/>
            <person name="Pangilinan J."/>
            <person name="Park H.-J."/>
            <person name="Ramirez L."/>
            <person name="Alfaro M."/>
            <person name="Sun H."/>
            <person name="Tritt A."/>
            <person name="Yoshinaga Y."/>
            <person name="Zwiers L.-H."/>
            <person name="Turgeon B."/>
            <person name="Goodwin S."/>
            <person name="Spatafora J."/>
            <person name="Crous P."/>
            <person name="Grigoriev I."/>
        </authorList>
    </citation>
    <scope>NUCLEOTIDE SEQUENCE</scope>
    <source>
        <strain evidence="2">CBS 121739</strain>
    </source>
</reference>
<dbReference type="OrthoDB" id="193478at2759"/>
<keyword evidence="1" id="KW-1133">Transmembrane helix</keyword>
<dbReference type="Pfam" id="PF10067">
    <property type="entry name" value="DUF2306"/>
    <property type="match status" value="1"/>
</dbReference>
<evidence type="ECO:0000313" key="3">
    <source>
        <dbReference type="Proteomes" id="UP000799437"/>
    </source>
</evidence>
<dbReference type="InterPro" id="IPR018750">
    <property type="entry name" value="DUF2306_membrane"/>
</dbReference>
<evidence type="ECO:0000313" key="2">
    <source>
        <dbReference type="EMBL" id="KAF2762454.1"/>
    </source>
</evidence>
<dbReference type="EMBL" id="ML996565">
    <property type="protein sequence ID" value="KAF2762454.1"/>
    <property type="molecule type" value="Genomic_DNA"/>
</dbReference>
<accession>A0A6A6WJK0</accession>
<keyword evidence="1" id="KW-0472">Membrane</keyword>
<feature type="transmembrane region" description="Helical" evidence="1">
    <location>
        <begin position="286"/>
        <end position="308"/>
    </location>
</feature>
<sequence>MFGLSDLMAERGFESIHSGHDKLPRDSAVKRGIKKVVGAFGFTKTYNFVLYTITVGALVGFVLARLEYLNVGGVFLAKAIPGEAYHYTHGHRRIGITIHLIGVLFGGLLAALQFTPIIRHKALWLHRISGYAATTLLLLGNAGAFMIMDTSIGGAPAMRVWFGLLGAATTLGLILAVTNIKRLQIDAHRAWMIRVWSWAACIVSLRLLLLAGMHVVRVYGVELVTALRCDEIFSMYTINAGIPDAQNPAGLIYSECGAGAKTSAVQVLVSSLGTGPESSAAALRPLFLMAAWLALAIHGSLAELYLWLTPAESYRLRVVSYQRQVARGWRKAGDGKDAGLTSTRLGDAPAWWSLPAEEQIKILAGERIAA</sequence>
<evidence type="ECO:0000256" key="1">
    <source>
        <dbReference type="SAM" id="Phobius"/>
    </source>
</evidence>
<evidence type="ECO:0008006" key="4">
    <source>
        <dbReference type="Google" id="ProtNLM"/>
    </source>
</evidence>
<feature type="transmembrane region" description="Helical" evidence="1">
    <location>
        <begin position="160"/>
        <end position="180"/>
    </location>
</feature>
<feature type="transmembrane region" description="Helical" evidence="1">
    <location>
        <begin position="130"/>
        <end position="148"/>
    </location>
</feature>
<keyword evidence="3" id="KW-1185">Reference proteome</keyword>
<dbReference type="Proteomes" id="UP000799437">
    <property type="component" value="Unassembled WGS sequence"/>
</dbReference>
<organism evidence="2 3">
    <name type="scientific">Pseudovirgaria hyperparasitica</name>
    <dbReference type="NCBI Taxonomy" id="470096"/>
    <lineage>
        <taxon>Eukaryota</taxon>
        <taxon>Fungi</taxon>
        <taxon>Dikarya</taxon>
        <taxon>Ascomycota</taxon>
        <taxon>Pezizomycotina</taxon>
        <taxon>Dothideomycetes</taxon>
        <taxon>Dothideomycetes incertae sedis</taxon>
        <taxon>Acrospermales</taxon>
        <taxon>Acrospermaceae</taxon>
        <taxon>Pseudovirgaria</taxon>
    </lineage>
</organism>
<gene>
    <name evidence="2" type="ORF">EJ05DRAFT_534005</name>
</gene>
<dbReference type="AlphaFoldDB" id="A0A6A6WJK0"/>
<feature type="transmembrane region" description="Helical" evidence="1">
    <location>
        <begin position="48"/>
        <end position="66"/>
    </location>
</feature>